<dbReference type="AlphaFoldDB" id="A0A3M7QYH5"/>
<proteinExistence type="predicted"/>
<sequence length="120" mass="13934">MNHCLKKNFFSDRSRLVYLLDCYNSDRSSSDGRTGRPAFSDGLLRSFRKTGPSNGLDRPFRTGLMKYYCTNEIIRKLIKNDLINKRIKKPHSVQDMHKIIINSSSRFRNHLNTPGLLKNS</sequence>
<keyword evidence="2" id="KW-1185">Reference proteome</keyword>
<accession>A0A3M7QYH5</accession>
<gene>
    <name evidence="1" type="ORF">BpHYR1_053580</name>
</gene>
<evidence type="ECO:0000313" key="2">
    <source>
        <dbReference type="Proteomes" id="UP000276133"/>
    </source>
</evidence>
<dbReference type="Proteomes" id="UP000276133">
    <property type="component" value="Unassembled WGS sequence"/>
</dbReference>
<reference evidence="1 2" key="1">
    <citation type="journal article" date="2018" name="Sci. Rep.">
        <title>Genomic signatures of local adaptation to the degree of environmental predictability in rotifers.</title>
        <authorList>
            <person name="Franch-Gras L."/>
            <person name="Hahn C."/>
            <person name="Garcia-Roger E.M."/>
            <person name="Carmona M.J."/>
            <person name="Serra M."/>
            <person name="Gomez A."/>
        </authorList>
    </citation>
    <scope>NUCLEOTIDE SEQUENCE [LARGE SCALE GENOMIC DNA]</scope>
    <source>
        <strain evidence="1">HYR1</strain>
    </source>
</reference>
<dbReference type="EMBL" id="REGN01004727">
    <property type="protein sequence ID" value="RNA16353.1"/>
    <property type="molecule type" value="Genomic_DNA"/>
</dbReference>
<organism evidence="1 2">
    <name type="scientific">Brachionus plicatilis</name>
    <name type="common">Marine rotifer</name>
    <name type="synonym">Brachionus muelleri</name>
    <dbReference type="NCBI Taxonomy" id="10195"/>
    <lineage>
        <taxon>Eukaryota</taxon>
        <taxon>Metazoa</taxon>
        <taxon>Spiralia</taxon>
        <taxon>Gnathifera</taxon>
        <taxon>Rotifera</taxon>
        <taxon>Eurotatoria</taxon>
        <taxon>Monogononta</taxon>
        <taxon>Pseudotrocha</taxon>
        <taxon>Ploima</taxon>
        <taxon>Brachionidae</taxon>
        <taxon>Brachionus</taxon>
    </lineage>
</organism>
<protein>
    <submittedName>
        <fullName evidence="1">Uncharacterized protein</fullName>
    </submittedName>
</protein>
<name>A0A3M7QYH5_BRAPC</name>
<evidence type="ECO:0000313" key="1">
    <source>
        <dbReference type="EMBL" id="RNA16353.1"/>
    </source>
</evidence>
<comment type="caution">
    <text evidence="1">The sequence shown here is derived from an EMBL/GenBank/DDBJ whole genome shotgun (WGS) entry which is preliminary data.</text>
</comment>